<dbReference type="InterPro" id="IPR027417">
    <property type="entry name" value="P-loop_NTPase"/>
</dbReference>
<proteinExistence type="predicted"/>
<dbReference type="SMART" id="SM00885">
    <property type="entry name" value="D5_N"/>
    <property type="match status" value="1"/>
</dbReference>
<dbReference type="EMBL" id="MT142355">
    <property type="protein sequence ID" value="QJA78821.1"/>
    <property type="molecule type" value="Genomic_DNA"/>
</dbReference>
<keyword evidence="2" id="KW-0378">Hydrolase</keyword>
<sequence>MISENHIKTIGTRTKEVYRYKNGIYERAENYLEHQIEKILEEECNAQTCKEIIMKIQRDTQADRKDFEMHKDLLNFNNGVYNLTTKRFKPHDPRYLFFDKINVDYNKIADCPNIKRLLCQLLPKEDTHVILQWFGYCLYRDYFIKKAMIFTGPKNTGKTTVLRIISKLFGDDNISGVSLQRLVSNPFCTSALYHKHINICDDLSANDIKSTGVFKEATGQSKITAEYKFGDQFQFLNYAKLTFACNKIPNVKDNDDDAYFERWIVINFNRQVKKPDTFLLDKIGTDEELSGLLNLLIRNLKQIIKNQKFTYHKKSEDIRDEMIRNASSVAAFIQDGLEEMPNAWISKSQIHYYFLGYCKRYNLPEENIKKFGMELTKNAKYITDLQRDKEKGWGNVKLNDDFKAKINVYLSNDPRGSKLVETRGDDRENTGFGKEFEERLRSLENEVTEDEDGEEVYYYGGGETPPMV</sequence>
<evidence type="ECO:0000259" key="4">
    <source>
        <dbReference type="PROSITE" id="PS51206"/>
    </source>
</evidence>
<evidence type="ECO:0000313" key="6">
    <source>
        <dbReference type="EMBL" id="QJA78821.1"/>
    </source>
</evidence>
<dbReference type="Gene3D" id="3.40.50.300">
    <property type="entry name" value="P-loop containing nucleotide triphosphate hydrolases"/>
    <property type="match status" value="1"/>
</dbReference>
<evidence type="ECO:0000256" key="3">
    <source>
        <dbReference type="ARBA" id="ARBA00022840"/>
    </source>
</evidence>
<name>A0A6M3IKT7_9ZZZZ</name>
<gene>
    <name evidence="6" type="ORF">MM415A00983_0004</name>
    <name evidence="5" type="ORF">MM415B01478_0005</name>
</gene>
<protein>
    <submittedName>
        <fullName evidence="5">Putative DNA primase</fullName>
    </submittedName>
</protein>
<dbReference type="Pfam" id="PF08706">
    <property type="entry name" value="D5_N"/>
    <property type="match status" value="1"/>
</dbReference>
<dbReference type="EMBL" id="MT141314">
    <property type="protein sequence ID" value="QJA58220.1"/>
    <property type="molecule type" value="Genomic_DNA"/>
</dbReference>
<dbReference type="PANTHER" id="PTHR35372:SF2">
    <property type="entry name" value="SF3 HELICASE DOMAIN-CONTAINING PROTEIN"/>
    <property type="match status" value="1"/>
</dbReference>
<dbReference type="PROSITE" id="PS51206">
    <property type="entry name" value="SF3_HELICASE_1"/>
    <property type="match status" value="1"/>
</dbReference>
<dbReference type="GO" id="GO:0016787">
    <property type="term" value="F:hydrolase activity"/>
    <property type="evidence" value="ECO:0007669"/>
    <property type="project" value="UniProtKB-KW"/>
</dbReference>
<dbReference type="GO" id="GO:0005524">
    <property type="term" value="F:ATP binding"/>
    <property type="evidence" value="ECO:0007669"/>
    <property type="project" value="UniProtKB-KW"/>
</dbReference>
<dbReference type="AlphaFoldDB" id="A0A6M3IKT7"/>
<dbReference type="PANTHER" id="PTHR35372">
    <property type="entry name" value="ATP BINDING PROTEIN-RELATED"/>
    <property type="match status" value="1"/>
</dbReference>
<feature type="domain" description="SF3 helicase" evidence="4">
    <location>
        <begin position="125"/>
        <end position="287"/>
    </location>
</feature>
<evidence type="ECO:0000256" key="2">
    <source>
        <dbReference type="ARBA" id="ARBA00022801"/>
    </source>
</evidence>
<dbReference type="InterPro" id="IPR014015">
    <property type="entry name" value="Helicase_SF3_DNA-vir"/>
</dbReference>
<dbReference type="SUPFAM" id="SSF52540">
    <property type="entry name" value="P-loop containing nucleoside triphosphate hydrolases"/>
    <property type="match status" value="1"/>
</dbReference>
<evidence type="ECO:0000256" key="1">
    <source>
        <dbReference type="ARBA" id="ARBA00022741"/>
    </source>
</evidence>
<dbReference type="Pfam" id="PF19263">
    <property type="entry name" value="DUF5906"/>
    <property type="match status" value="1"/>
</dbReference>
<accession>A0A6M3IKT7</accession>
<dbReference type="NCBIfam" id="TIGR01613">
    <property type="entry name" value="primase_Cterm"/>
    <property type="match status" value="1"/>
</dbReference>
<evidence type="ECO:0000313" key="5">
    <source>
        <dbReference type="EMBL" id="QJA58220.1"/>
    </source>
</evidence>
<keyword evidence="3" id="KW-0067">ATP-binding</keyword>
<dbReference type="InterPro" id="IPR045455">
    <property type="entry name" value="NrS-1_pol-like_helicase"/>
</dbReference>
<dbReference type="InterPro" id="IPR014818">
    <property type="entry name" value="Phage/plasmid_primase_P4_C"/>
</dbReference>
<keyword evidence="1" id="KW-0547">Nucleotide-binding</keyword>
<organism evidence="5">
    <name type="scientific">viral metagenome</name>
    <dbReference type="NCBI Taxonomy" id="1070528"/>
    <lineage>
        <taxon>unclassified sequences</taxon>
        <taxon>metagenomes</taxon>
        <taxon>organismal metagenomes</taxon>
    </lineage>
</organism>
<dbReference type="InterPro" id="IPR051620">
    <property type="entry name" value="ORF904-like_C"/>
</dbReference>
<reference evidence="5" key="1">
    <citation type="submission" date="2020-03" db="EMBL/GenBank/DDBJ databases">
        <title>The deep terrestrial virosphere.</title>
        <authorList>
            <person name="Holmfeldt K."/>
            <person name="Nilsson E."/>
            <person name="Simone D."/>
            <person name="Lopez-Fernandez M."/>
            <person name="Wu X."/>
            <person name="de Brujin I."/>
            <person name="Lundin D."/>
            <person name="Andersson A."/>
            <person name="Bertilsson S."/>
            <person name="Dopson M."/>
        </authorList>
    </citation>
    <scope>NUCLEOTIDE SEQUENCE</scope>
    <source>
        <strain evidence="6">MM415A00983</strain>
        <strain evidence="5">MM415B01478</strain>
    </source>
</reference>
<dbReference type="InterPro" id="IPR006500">
    <property type="entry name" value="Helicase_put_C_phage/plasmid"/>
</dbReference>